<evidence type="ECO:0000313" key="3">
    <source>
        <dbReference type="WBParaSite" id="Hba_20409"/>
    </source>
</evidence>
<organism evidence="2 3">
    <name type="scientific">Heterorhabditis bacteriophora</name>
    <name type="common">Entomopathogenic nematode worm</name>
    <dbReference type="NCBI Taxonomy" id="37862"/>
    <lineage>
        <taxon>Eukaryota</taxon>
        <taxon>Metazoa</taxon>
        <taxon>Ecdysozoa</taxon>
        <taxon>Nematoda</taxon>
        <taxon>Chromadorea</taxon>
        <taxon>Rhabditida</taxon>
        <taxon>Rhabditina</taxon>
        <taxon>Rhabditomorpha</taxon>
        <taxon>Strongyloidea</taxon>
        <taxon>Heterorhabditidae</taxon>
        <taxon>Heterorhabditis</taxon>
    </lineage>
</organism>
<protein>
    <submittedName>
        <fullName evidence="3">ABC transporter ATP-binding protein</fullName>
    </submittedName>
</protein>
<accession>A0A1I7XSE4</accession>
<reference evidence="3" key="1">
    <citation type="submission" date="2016-11" db="UniProtKB">
        <authorList>
            <consortium name="WormBaseParasite"/>
        </authorList>
    </citation>
    <scope>IDENTIFICATION</scope>
</reference>
<sequence length="68" mass="7468">MERGRGAKAKESELAGKEEADLAVGEKRNHIKDLHLTKTYSLVRNVNVMITTRKIASGMSSIETIIIG</sequence>
<dbReference type="AlphaFoldDB" id="A0A1I7XSE4"/>
<proteinExistence type="predicted"/>
<evidence type="ECO:0000256" key="1">
    <source>
        <dbReference type="SAM" id="MobiDB-lite"/>
    </source>
</evidence>
<evidence type="ECO:0000313" key="2">
    <source>
        <dbReference type="Proteomes" id="UP000095283"/>
    </source>
</evidence>
<dbReference type="Proteomes" id="UP000095283">
    <property type="component" value="Unplaced"/>
</dbReference>
<dbReference type="WBParaSite" id="Hba_20409">
    <property type="protein sequence ID" value="Hba_20409"/>
    <property type="gene ID" value="Hba_20409"/>
</dbReference>
<keyword evidence="2" id="KW-1185">Reference proteome</keyword>
<feature type="region of interest" description="Disordered" evidence="1">
    <location>
        <begin position="1"/>
        <end position="21"/>
    </location>
</feature>
<name>A0A1I7XSE4_HETBA</name>